<reference evidence="1" key="1">
    <citation type="submission" date="2023-06" db="EMBL/GenBank/DDBJ databases">
        <title>Genome-scale phylogeny and comparative genomics of the fungal order Sordariales.</title>
        <authorList>
            <consortium name="Lawrence Berkeley National Laboratory"/>
            <person name="Hensen N."/>
            <person name="Bonometti L."/>
            <person name="Westerberg I."/>
            <person name="Brannstrom I.O."/>
            <person name="Guillou S."/>
            <person name="Cros-Aarteil S."/>
            <person name="Calhoun S."/>
            <person name="Haridas S."/>
            <person name="Kuo A."/>
            <person name="Mondo S."/>
            <person name="Pangilinan J."/>
            <person name="Riley R."/>
            <person name="Labutti K."/>
            <person name="Andreopoulos B."/>
            <person name="Lipzen A."/>
            <person name="Chen C."/>
            <person name="Yanf M."/>
            <person name="Daum C."/>
            <person name="Ng V."/>
            <person name="Clum A."/>
            <person name="Steindorff A."/>
            <person name="Ohm R."/>
            <person name="Martin F."/>
            <person name="Silar P."/>
            <person name="Natvig D."/>
            <person name="Lalanne C."/>
            <person name="Gautier V."/>
            <person name="Ament-Velasquez S.L."/>
            <person name="Kruys A."/>
            <person name="Hutchinson M.I."/>
            <person name="Powell A.J."/>
            <person name="Barry K."/>
            <person name="Miller A.N."/>
            <person name="Grigoriev I.V."/>
            <person name="Debuchy R."/>
            <person name="Gladieux P."/>
            <person name="Thoren M.H."/>
            <person name="Johannesson H."/>
        </authorList>
    </citation>
    <scope>NUCLEOTIDE SEQUENCE</scope>
    <source>
        <strain evidence="1">CBS 307.81</strain>
    </source>
</reference>
<organism evidence="1 2">
    <name type="scientific">Cercophora samala</name>
    <dbReference type="NCBI Taxonomy" id="330535"/>
    <lineage>
        <taxon>Eukaryota</taxon>
        <taxon>Fungi</taxon>
        <taxon>Dikarya</taxon>
        <taxon>Ascomycota</taxon>
        <taxon>Pezizomycotina</taxon>
        <taxon>Sordariomycetes</taxon>
        <taxon>Sordariomycetidae</taxon>
        <taxon>Sordariales</taxon>
        <taxon>Lasiosphaeriaceae</taxon>
        <taxon>Cercophora</taxon>
    </lineage>
</organism>
<dbReference type="Proteomes" id="UP001174997">
    <property type="component" value="Unassembled WGS sequence"/>
</dbReference>
<keyword evidence="2" id="KW-1185">Reference proteome</keyword>
<accession>A0AA39ZF47</accession>
<evidence type="ECO:0000313" key="1">
    <source>
        <dbReference type="EMBL" id="KAK0669374.1"/>
    </source>
</evidence>
<comment type="caution">
    <text evidence="1">The sequence shown here is derived from an EMBL/GenBank/DDBJ whole genome shotgun (WGS) entry which is preliminary data.</text>
</comment>
<gene>
    <name evidence="1" type="ORF">QBC41DRAFT_193138</name>
</gene>
<feature type="non-terminal residue" evidence="1">
    <location>
        <position position="208"/>
    </location>
</feature>
<sequence>NRLAIFLATLERKIVGRLSILEADQPPQHRWIVSIHEEAYTITLHVTPQFQIGDLKLDTGNLLAPTCFDGLIPTEEQAEEQEGDQVGEKKKGYTAVVLIPYQNLRALISNFTAPNLMEYFINQALTEYLPDTELWLQIKTSCMEADIQSWPGHTMSLAIEASLRAQDYEVFEHLARNGQAKLCCNPFSAVEKAAIMKPSCISESLLQK</sequence>
<protein>
    <submittedName>
        <fullName evidence="1">Uncharacterized protein</fullName>
    </submittedName>
</protein>
<name>A0AA39ZF47_9PEZI</name>
<proteinExistence type="predicted"/>
<evidence type="ECO:0000313" key="2">
    <source>
        <dbReference type="Proteomes" id="UP001174997"/>
    </source>
</evidence>
<dbReference type="EMBL" id="JAULSY010000044">
    <property type="protein sequence ID" value="KAK0669374.1"/>
    <property type="molecule type" value="Genomic_DNA"/>
</dbReference>
<dbReference type="AlphaFoldDB" id="A0AA39ZF47"/>
<feature type="non-terminal residue" evidence="1">
    <location>
        <position position="1"/>
    </location>
</feature>